<dbReference type="AlphaFoldDB" id="A0A4U8YJE1"/>
<dbReference type="RefSeq" id="WP_180138360.1">
    <property type="nucleotide sequence ID" value="NZ_CAADHO010000002.1"/>
</dbReference>
<protein>
    <submittedName>
        <fullName evidence="1">Uncharacterized protein</fullName>
    </submittedName>
</protein>
<reference evidence="1 2" key="1">
    <citation type="submission" date="2019-03" db="EMBL/GenBank/DDBJ databases">
        <authorList>
            <person name="Nijsse B."/>
        </authorList>
    </citation>
    <scope>NUCLEOTIDE SEQUENCE [LARGE SCALE GENOMIC DNA]</scope>
    <source>
        <strain evidence="1">Desulfoluna butyratoxydans MSL71</strain>
    </source>
</reference>
<organism evidence="1 2">
    <name type="scientific">Desulfoluna butyratoxydans</name>
    <dbReference type="NCBI Taxonomy" id="231438"/>
    <lineage>
        <taxon>Bacteria</taxon>
        <taxon>Pseudomonadati</taxon>
        <taxon>Thermodesulfobacteriota</taxon>
        <taxon>Desulfobacteria</taxon>
        <taxon>Desulfobacterales</taxon>
        <taxon>Desulfolunaceae</taxon>
        <taxon>Desulfoluna</taxon>
    </lineage>
</organism>
<name>A0A4U8YJE1_9BACT</name>
<gene>
    <name evidence="1" type="ORF">MSL71_15080</name>
</gene>
<dbReference type="Proteomes" id="UP000507962">
    <property type="component" value="Unassembled WGS sequence"/>
</dbReference>
<evidence type="ECO:0000313" key="1">
    <source>
        <dbReference type="EMBL" id="VFQ43866.1"/>
    </source>
</evidence>
<proteinExistence type="predicted"/>
<keyword evidence="2" id="KW-1185">Reference proteome</keyword>
<dbReference type="EMBL" id="CAADHO010000002">
    <property type="protein sequence ID" value="VFQ43866.1"/>
    <property type="molecule type" value="Genomic_DNA"/>
</dbReference>
<sequence length="177" mass="20041">MNSQNQKIVNLMNYKADALDRDEFSDERILLDILGWDKSRAEKVIKVVNASIDFMLSIDAGTSGRMVNDSELCPHCIDTQGDNLDNIDLNKCAKKCKWAEIFGNCLDANSVYRDIVASSGGCALKLDPVSMRKALGHVEERTDQQRHERCKTNCMPPPTPAQAQRQYKEIPDIFYKR</sequence>
<accession>A0A4U8YJE1</accession>
<evidence type="ECO:0000313" key="2">
    <source>
        <dbReference type="Proteomes" id="UP000507962"/>
    </source>
</evidence>